<evidence type="ECO:0000259" key="6">
    <source>
        <dbReference type="PROSITE" id="PS51061"/>
    </source>
</evidence>
<reference evidence="9 10" key="1">
    <citation type="journal article" date="2024" name="Nat. Commun.">
        <title>Phylogenomics reveals the evolutionary origins of lichenization in chlorophyte algae.</title>
        <authorList>
            <person name="Puginier C."/>
            <person name="Libourel C."/>
            <person name="Otte J."/>
            <person name="Skaloud P."/>
            <person name="Haon M."/>
            <person name="Grisel S."/>
            <person name="Petersen M."/>
            <person name="Berrin J.G."/>
            <person name="Delaux P.M."/>
            <person name="Dal Grande F."/>
            <person name="Keller J."/>
        </authorList>
    </citation>
    <scope>NUCLEOTIDE SEQUENCE [LARGE SCALE GENOMIC DNA]</scope>
    <source>
        <strain evidence="9 10">SAG 216-7</strain>
    </source>
</reference>
<dbReference type="Pfam" id="PF12796">
    <property type="entry name" value="Ank_2"/>
    <property type="match status" value="1"/>
</dbReference>
<dbReference type="InterPro" id="IPR001650">
    <property type="entry name" value="Helicase_C-like"/>
</dbReference>
<dbReference type="InterPro" id="IPR011545">
    <property type="entry name" value="DEAD/DEAH_box_helicase_dom"/>
</dbReference>
<keyword evidence="2" id="KW-0378">Hydrolase</keyword>
<evidence type="ECO:0000256" key="3">
    <source>
        <dbReference type="ARBA" id="ARBA00022840"/>
    </source>
</evidence>
<dbReference type="Pfam" id="PF00271">
    <property type="entry name" value="Helicase_C"/>
    <property type="match status" value="1"/>
</dbReference>
<dbReference type="PANTHER" id="PTHR18934">
    <property type="entry name" value="ATP-DEPENDENT RNA HELICASE"/>
    <property type="match status" value="1"/>
</dbReference>
<dbReference type="Pfam" id="PF21010">
    <property type="entry name" value="HA2_C"/>
    <property type="match status" value="1"/>
</dbReference>
<keyword evidence="1" id="KW-0547">Nucleotide-binding</keyword>
<feature type="region of interest" description="Disordered" evidence="5">
    <location>
        <begin position="1047"/>
        <end position="1076"/>
    </location>
</feature>
<dbReference type="InterPro" id="IPR027417">
    <property type="entry name" value="P-loop_NTPase"/>
</dbReference>
<evidence type="ECO:0000259" key="8">
    <source>
        <dbReference type="PROSITE" id="PS51194"/>
    </source>
</evidence>
<feature type="region of interest" description="Disordered" evidence="5">
    <location>
        <begin position="1"/>
        <end position="20"/>
    </location>
</feature>
<dbReference type="PROSITE" id="PS51061">
    <property type="entry name" value="R3H"/>
    <property type="match status" value="1"/>
</dbReference>
<feature type="compositionally biased region" description="Basic residues" evidence="5">
    <location>
        <begin position="1244"/>
        <end position="1259"/>
    </location>
</feature>
<dbReference type="InterPro" id="IPR007502">
    <property type="entry name" value="Helicase-assoc_dom"/>
</dbReference>
<evidence type="ECO:0000256" key="5">
    <source>
        <dbReference type="SAM" id="MobiDB-lite"/>
    </source>
</evidence>
<dbReference type="SMART" id="SM00487">
    <property type="entry name" value="DEXDc"/>
    <property type="match status" value="1"/>
</dbReference>
<dbReference type="InterPro" id="IPR002110">
    <property type="entry name" value="Ankyrin_rpt"/>
</dbReference>
<keyword evidence="2" id="KW-0347">Helicase</keyword>
<protein>
    <recommendedName>
        <fullName evidence="11">P-loop containing nucleoside triphosphate hydrolase protein</fullName>
    </recommendedName>
</protein>
<dbReference type="InterPro" id="IPR014001">
    <property type="entry name" value="Helicase_ATP-bd"/>
</dbReference>
<evidence type="ECO:0000259" key="7">
    <source>
        <dbReference type="PROSITE" id="PS51192"/>
    </source>
</evidence>
<dbReference type="CDD" id="cd17917">
    <property type="entry name" value="DEXHc_RHA-like"/>
    <property type="match status" value="1"/>
</dbReference>
<dbReference type="InterPro" id="IPR001374">
    <property type="entry name" value="R3H_dom"/>
</dbReference>
<evidence type="ECO:0000313" key="10">
    <source>
        <dbReference type="Proteomes" id="UP001491310"/>
    </source>
</evidence>
<dbReference type="PROSITE" id="PS51192">
    <property type="entry name" value="HELICASE_ATP_BIND_1"/>
    <property type="match status" value="1"/>
</dbReference>
<comment type="caution">
    <text evidence="9">The sequence shown here is derived from an EMBL/GenBank/DDBJ whole genome shotgun (WGS) entry which is preliminary data.</text>
</comment>
<dbReference type="SMART" id="SM00393">
    <property type="entry name" value="R3H"/>
    <property type="match status" value="1"/>
</dbReference>
<evidence type="ECO:0000313" key="9">
    <source>
        <dbReference type="EMBL" id="KAK9917590.1"/>
    </source>
</evidence>
<dbReference type="Gene3D" id="3.40.50.300">
    <property type="entry name" value="P-loop containing nucleotide triphosphate hydrolases"/>
    <property type="match status" value="2"/>
</dbReference>
<dbReference type="SUPFAM" id="SSF48403">
    <property type="entry name" value="Ankyrin repeat"/>
    <property type="match status" value="1"/>
</dbReference>
<dbReference type="InterPro" id="IPR048333">
    <property type="entry name" value="HA2_WH"/>
</dbReference>
<dbReference type="SMART" id="SM00490">
    <property type="entry name" value="HELICc"/>
    <property type="match status" value="1"/>
</dbReference>
<accession>A0ABR2Z1P8</accession>
<sequence>MDGPGRSRGRGRGRFGISAGLRPVSEASRLSVSQQLDNFQRSDETSYVFPPGLSNHDRAVVHAECRKYGFTSKSQGKGDNRQVTVSKPAATGHLVKDTFDLPISPASLEILEQYYERHPPTEAELQTLMQGGAVASLGAAKLHAHQHISGRKRRSTGGAAHFSEEEVRRLHAAWQKAQQTPGVAAITAARNALPIAPYRNNILQTIANNQVVLVAGETGCGKTTQVPQFLLEDAWAAGRGCRILCTQPRRISAISIAERVAVERGERCGSSVGYTIRLESRGGPGSSLMFCTNGVLLRMLTQGEGLDDITHVIVDEIHERDRFADFLLILLRDVLPAHPKLRVVLMSATLHIELFSNYFGKCPVIEVPGFTYPVTDMYLEDVLRLIGYQDALLAQPEKRGHGGVRPPAQNRAEEASTIAKERREAIESAIMQAFLHGSDEHFDHLLDMTGANSMDEESSSACLNVVHGSTGATALMAAAGKGRLDDVAALLTAGADPLLRSRDGSSAHDWAAKFGHSEVADFLAGHMEAAQGSSHAEMSALAVSQYQAATDADEVDLDLIEALLMYICGEGPYRRAEEQDSSPGAVLIFLPGWDEIIRLKEQLEGRQSALSGSKYMVLPLHSMVPAAEQRKVFKRPQAGVRKVVLATNIAETAVTIDDIVCVINSGRHKEKSYDPYTNVSTLQATWISKASERQRRGRAGRCQQGVCFHLYTRVRSEGLADFQLPELQRSPLDELSLQVKLLEGTGSSFGHTSVAEFLDKAVEPPPAVSVQNAVRLLQDIGAFEAPGERLTLLGRHLAALPLPPRIGKMLLYGVLFACLDPILTISCCMAYRDPWVLPIDPNARRAATAAKQALSDGAGGCSDHLALVRAYNTWSAEKARGCEYAYAAATHISGGTMCMIEGMRAQLLGELTARGFVASLEAASVNGRDVGLVRSVMAAGFYPLVGRLLSKKLGRGQPPRKSAHILTAKEEKVKIHPSSVNCQLDAPYVPRGEPRPCPIMIFEEVTRNESVLAVRQCTAVNPHVLPLVAANVRVAGEADHSNMPGWNCDSDDDGANALPAGPAWEEEDDGDREPSSLMEVDGWLSLRVPTSALATLLCLRQRLSTCFAAKVSNPNGVLDEPHTGALQAAASLFSLEAGGPENGASLEVASYAPIGRGGGRFGSSYRGGGRGGRIAEQQYGRGGRFHQASMHSRGAHLPAARGRGRSHEHPLRAMPMALAPSDAFFDAPQLSHSPGGRGQGKGQRGGRHRGRGRQRGRGP</sequence>
<dbReference type="SUPFAM" id="SSF52540">
    <property type="entry name" value="P-loop containing nucleoside triphosphate hydrolases"/>
    <property type="match status" value="1"/>
</dbReference>
<dbReference type="Gene3D" id="1.25.40.20">
    <property type="entry name" value="Ankyrin repeat-containing domain"/>
    <property type="match status" value="1"/>
</dbReference>
<dbReference type="PANTHER" id="PTHR18934:SF213">
    <property type="entry name" value="3'-5' RNA HELICASE YTHDC2"/>
    <property type="match status" value="1"/>
</dbReference>
<dbReference type="CDD" id="cd18791">
    <property type="entry name" value="SF2_C_RHA"/>
    <property type="match status" value="1"/>
</dbReference>
<feature type="domain" description="R3H" evidence="6">
    <location>
        <begin position="26"/>
        <end position="89"/>
    </location>
</feature>
<dbReference type="Gene3D" id="1.20.120.1080">
    <property type="match status" value="1"/>
</dbReference>
<gene>
    <name evidence="9" type="ORF">WJX75_006150</name>
</gene>
<proteinExistence type="predicted"/>
<dbReference type="InterPro" id="IPR036867">
    <property type="entry name" value="R3H_dom_sf"/>
</dbReference>
<name>A0ABR2Z1P8_9CHLO</name>
<evidence type="ECO:0008006" key="11">
    <source>
        <dbReference type="Google" id="ProtNLM"/>
    </source>
</evidence>
<keyword evidence="4" id="KW-0040">ANK repeat</keyword>
<dbReference type="PROSITE" id="PS50088">
    <property type="entry name" value="ANK_REPEAT"/>
    <property type="match status" value="1"/>
</dbReference>
<organism evidence="9 10">
    <name type="scientific">Coccomyxa subellipsoidea</name>
    <dbReference type="NCBI Taxonomy" id="248742"/>
    <lineage>
        <taxon>Eukaryota</taxon>
        <taxon>Viridiplantae</taxon>
        <taxon>Chlorophyta</taxon>
        <taxon>core chlorophytes</taxon>
        <taxon>Trebouxiophyceae</taxon>
        <taxon>Trebouxiophyceae incertae sedis</taxon>
        <taxon>Coccomyxaceae</taxon>
        <taxon>Coccomyxa</taxon>
    </lineage>
</organism>
<feature type="domain" description="Helicase C-terminal" evidence="8">
    <location>
        <begin position="559"/>
        <end position="743"/>
    </location>
</feature>
<dbReference type="InterPro" id="IPR011709">
    <property type="entry name" value="DEAD-box_helicase_OB_fold"/>
</dbReference>
<feature type="domain" description="Helicase ATP-binding" evidence="7">
    <location>
        <begin position="203"/>
        <end position="368"/>
    </location>
</feature>
<evidence type="ECO:0000256" key="2">
    <source>
        <dbReference type="ARBA" id="ARBA00022806"/>
    </source>
</evidence>
<dbReference type="PROSITE" id="PS51194">
    <property type="entry name" value="HELICASE_CTER"/>
    <property type="match status" value="1"/>
</dbReference>
<feature type="repeat" description="ANK" evidence="4">
    <location>
        <begin position="470"/>
        <end position="502"/>
    </location>
</feature>
<keyword evidence="3" id="KW-0067">ATP-binding</keyword>
<dbReference type="SUPFAM" id="SSF82708">
    <property type="entry name" value="R3H domain"/>
    <property type="match status" value="1"/>
</dbReference>
<dbReference type="Pfam" id="PF04408">
    <property type="entry name" value="WHD_HA2"/>
    <property type="match status" value="1"/>
</dbReference>
<dbReference type="PROSITE" id="PS50297">
    <property type="entry name" value="ANK_REP_REGION"/>
    <property type="match status" value="1"/>
</dbReference>
<evidence type="ECO:0000256" key="1">
    <source>
        <dbReference type="ARBA" id="ARBA00022741"/>
    </source>
</evidence>
<dbReference type="Pfam" id="PF01424">
    <property type="entry name" value="R3H"/>
    <property type="match status" value="1"/>
</dbReference>
<feature type="region of interest" description="Disordered" evidence="5">
    <location>
        <begin position="1189"/>
        <end position="1208"/>
    </location>
</feature>
<dbReference type="SMART" id="SM00847">
    <property type="entry name" value="HA2"/>
    <property type="match status" value="1"/>
</dbReference>
<dbReference type="InterPro" id="IPR036770">
    <property type="entry name" value="Ankyrin_rpt-contain_sf"/>
</dbReference>
<evidence type="ECO:0000256" key="4">
    <source>
        <dbReference type="PROSITE-ProRule" id="PRU00023"/>
    </source>
</evidence>
<feature type="region of interest" description="Disordered" evidence="5">
    <location>
        <begin position="1225"/>
        <end position="1259"/>
    </location>
</feature>
<dbReference type="Proteomes" id="UP001491310">
    <property type="component" value="Unassembled WGS sequence"/>
</dbReference>
<keyword evidence="10" id="KW-1185">Reference proteome</keyword>
<dbReference type="Pfam" id="PF00270">
    <property type="entry name" value="DEAD"/>
    <property type="match status" value="1"/>
</dbReference>
<dbReference type="Gene3D" id="3.30.1370.50">
    <property type="entry name" value="R3H-like domain"/>
    <property type="match status" value="1"/>
</dbReference>
<dbReference type="EMBL" id="JALJOT010000002">
    <property type="protein sequence ID" value="KAK9917590.1"/>
    <property type="molecule type" value="Genomic_DNA"/>
</dbReference>
<dbReference type="Pfam" id="PF07717">
    <property type="entry name" value="OB_NTP_bind"/>
    <property type="match status" value="1"/>
</dbReference>